<dbReference type="PANTHER" id="PTHR33662:SF1">
    <property type="entry name" value="INACTIVE UBIQUITIN THIOESTERASE OTULINL"/>
    <property type="match status" value="1"/>
</dbReference>
<evidence type="ECO:0000256" key="4">
    <source>
        <dbReference type="SAM" id="SignalP"/>
    </source>
</evidence>
<dbReference type="GO" id="GO:0005737">
    <property type="term" value="C:cytoplasm"/>
    <property type="evidence" value="ECO:0007669"/>
    <property type="project" value="UniProtKB-SubCell"/>
</dbReference>
<dbReference type="PRINTS" id="PR02055">
    <property type="entry name" value="PROTEINF105"/>
</dbReference>
<dbReference type="AlphaFoldDB" id="A0A2D4ND03"/>
<dbReference type="InterPro" id="IPR023235">
    <property type="entry name" value="FAM105"/>
</dbReference>
<name>A0A2D4ND03_9SAUR</name>
<feature type="signal peptide" evidence="4">
    <location>
        <begin position="1"/>
        <end position="16"/>
    </location>
</feature>
<dbReference type="InterPro" id="IPR023236">
    <property type="entry name" value="OTULINL"/>
</dbReference>
<sequence>MTVFATALWFCRQLCAYLVHLLKRCSRYLQRIFTNNRTVWDETDLLVFCAKEWKGETEQAKQMRESYKTLFWKYHVKYIRQVTGDKYCLLRAVLFQIFSQGLPLPSWTKATDILKLPEKLLYSQGCNWIQQYSFGSQRYTGSNTLGILRKCIEALKGQWMEISGIKDQAQRQNFCNALFTGGNMEHKFYEAIKFFMLYQVIEAYERLANNQECIPNFFSDLFRRDTSLDPLSYMMNHLNSIGDRRGLDQIDLFLLEHSLEVKIIVYRLCKINTKDFLEMYTDEYQRDWHEVLLVTEDDRHYHIPVVKI</sequence>
<evidence type="ECO:0000256" key="3">
    <source>
        <dbReference type="ARBA" id="ARBA00022490"/>
    </source>
</evidence>
<dbReference type="PANTHER" id="PTHR33662">
    <property type="entry name" value="OTU DEUBIQUITINASE WITH LINEAR LINKAGE-SPECIFICITY A-RELATED"/>
    <property type="match status" value="1"/>
</dbReference>
<organism evidence="5">
    <name type="scientific">Micrurus spixii</name>
    <name type="common">Amazon coral snake</name>
    <dbReference type="NCBI Taxonomy" id="129469"/>
    <lineage>
        <taxon>Eukaryota</taxon>
        <taxon>Metazoa</taxon>
        <taxon>Chordata</taxon>
        <taxon>Craniata</taxon>
        <taxon>Vertebrata</taxon>
        <taxon>Euteleostomi</taxon>
        <taxon>Lepidosauria</taxon>
        <taxon>Squamata</taxon>
        <taxon>Bifurcata</taxon>
        <taxon>Unidentata</taxon>
        <taxon>Episquamata</taxon>
        <taxon>Toxicofera</taxon>
        <taxon>Serpentes</taxon>
        <taxon>Colubroidea</taxon>
        <taxon>Elapidae</taxon>
        <taxon>Elapinae</taxon>
        <taxon>Micrurus</taxon>
    </lineage>
</organism>
<evidence type="ECO:0008006" key="6">
    <source>
        <dbReference type="Google" id="ProtNLM"/>
    </source>
</evidence>
<keyword evidence="4" id="KW-0732">Signal</keyword>
<dbReference type="EMBL" id="IACM01171117">
    <property type="protein sequence ID" value="LAB42843.1"/>
    <property type="molecule type" value="Transcribed_RNA"/>
</dbReference>
<protein>
    <recommendedName>
        <fullName evidence="6">OTU domain-containing protein</fullName>
    </recommendedName>
</protein>
<feature type="chain" id="PRO_5013689637" description="OTU domain-containing protein" evidence="4">
    <location>
        <begin position="17"/>
        <end position="308"/>
    </location>
</feature>
<comment type="subcellular location">
    <subcellularLocation>
        <location evidence="1">Cytoplasm</location>
    </subcellularLocation>
</comment>
<comment type="similarity">
    <text evidence="2">Belongs to the peptidase C65 family. Otulin subfamily.</text>
</comment>
<dbReference type="Pfam" id="PF16218">
    <property type="entry name" value="Peptidase_C101"/>
    <property type="match status" value="1"/>
</dbReference>
<evidence type="ECO:0000313" key="5">
    <source>
        <dbReference type="EMBL" id="LAB42843.1"/>
    </source>
</evidence>
<reference evidence="5" key="1">
    <citation type="submission" date="2017-07" db="EMBL/GenBank/DDBJ databases">
        <authorList>
            <person name="Mikheyev A."/>
            <person name="Grau M."/>
        </authorList>
    </citation>
    <scope>NUCLEOTIDE SEQUENCE</scope>
    <source>
        <tissue evidence="5">Venom_gland</tissue>
    </source>
</reference>
<evidence type="ECO:0000256" key="2">
    <source>
        <dbReference type="ARBA" id="ARBA00010267"/>
    </source>
</evidence>
<proteinExistence type="inferred from homology"/>
<reference evidence="5" key="2">
    <citation type="submission" date="2017-11" db="EMBL/GenBank/DDBJ databases">
        <title>Coralsnake Venomics: Analyses of Venom Gland Transcriptomes and Proteomes of Six Brazilian Taxa.</title>
        <authorList>
            <person name="Aird S.D."/>
            <person name="Jorge da Silva N."/>
            <person name="Qiu L."/>
            <person name="Villar-Briones A."/>
            <person name="Aparecida-Saddi V."/>
            <person name="Campos-Telles M.P."/>
            <person name="Grau M."/>
            <person name="Mikheyev A.S."/>
        </authorList>
    </citation>
    <scope>NUCLEOTIDE SEQUENCE</scope>
    <source>
        <tissue evidence="5">Venom_gland</tissue>
    </source>
</reference>
<keyword evidence="3" id="KW-0963">Cytoplasm</keyword>
<accession>A0A2D4ND03</accession>
<dbReference type="PRINTS" id="PR02056">
    <property type="entry name" value="PROTEINF105A"/>
</dbReference>
<evidence type="ECO:0000256" key="1">
    <source>
        <dbReference type="ARBA" id="ARBA00004496"/>
    </source>
</evidence>